<dbReference type="EMBL" id="CP014859">
    <property type="protein sequence ID" value="AOS64178.1"/>
    <property type="molecule type" value="Genomic_DNA"/>
</dbReference>
<gene>
    <name evidence="1" type="ORF">TL08_16890</name>
</gene>
<proteinExistence type="predicted"/>
<reference evidence="2" key="1">
    <citation type="submission" date="2016-03" db="EMBL/GenBank/DDBJ databases">
        <title>Complete genome sequence of the type strain Actinoalloteichus hymeniacidonis DSM 45092.</title>
        <authorList>
            <person name="Schaffert L."/>
            <person name="Albersmeier A."/>
            <person name="Winkler A."/>
            <person name="Kalinowski J."/>
            <person name="Zotchev S."/>
            <person name="Ruckert C."/>
        </authorList>
    </citation>
    <scope>NUCLEOTIDE SEQUENCE [LARGE SCALE GENOMIC DNA]</scope>
    <source>
        <strain evidence="2">HPA177(T) (DSM 45092(T))</strain>
    </source>
</reference>
<evidence type="ECO:0000313" key="2">
    <source>
        <dbReference type="Proteomes" id="UP000095210"/>
    </source>
</evidence>
<accession>A0AAC9HRS3</accession>
<organism evidence="1 2">
    <name type="scientific">Actinoalloteichus hymeniacidonis</name>
    <dbReference type="NCBI Taxonomy" id="340345"/>
    <lineage>
        <taxon>Bacteria</taxon>
        <taxon>Bacillati</taxon>
        <taxon>Actinomycetota</taxon>
        <taxon>Actinomycetes</taxon>
        <taxon>Pseudonocardiales</taxon>
        <taxon>Pseudonocardiaceae</taxon>
        <taxon>Actinoalloteichus</taxon>
    </lineage>
</organism>
<name>A0AAC9HRS3_9PSEU</name>
<evidence type="ECO:0000313" key="1">
    <source>
        <dbReference type="EMBL" id="AOS64178.1"/>
    </source>
</evidence>
<dbReference type="AlphaFoldDB" id="A0AAC9HRS3"/>
<sequence length="133" mass="14135">MSAVARVPALWMSEVGGHQTDVWVSAAKRMDGWRVRIEGGHLVAGIVSAEVFPADALELSTAVGSGGRLVVAGRHLGEHRAVRVDRPAYDLEIAMLAGGDLLGRWLVRPEFLATLAGLLRRAASALDAREATT</sequence>
<protein>
    <submittedName>
        <fullName evidence="1">Uncharacterized protein</fullName>
    </submittedName>
</protein>
<keyword evidence="2" id="KW-1185">Reference proteome</keyword>
<dbReference type="Proteomes" id="UP000095210">
    <property type="component" value="Chromosome"/>
</dbReference>
<dbReference type="KEGG" id="ahm:TL08_16890"/>